<feature type="transmembrane region" description="Helical" evidence="2">
    <location>
        <begin position="104"/>
        <end position="121"/>
    </location>
</feature>
<dbReference type="Proteomes" id="UP000540490">
    <property type="component" value="Unassembled WGS sequence"/>
</dbReference>
<dbReference type="PANTHER" id="PTHR30273">
    <property type="entry name" value="PERIPLASMIC SIGNAL SENSOR AND SIGMA FACTOR ACTIVATOR FECR-RELATED"/>
    <property type="match status" value="1"/>
</dbReference>
<keyword evidence="2" id="KW-0472">Membrane</keyword>
<dbReference type="InterPro" id="IPR006860">
    <property type="entry name" value="FecR"/>
</dbReference>
<protein>
    <submittedName>
        <fullName evidence="5">DUF4880 domain-containing protein</fullName>
    </submittedName>
</protein>
<dbReference type="InterPro" id="IPR012373">
    <property type="entry name" value="Ferrdict_sens_TM"/>
</dbReference>
<dbReference type="Gene3D" id="2.60.120.1440">
    <property type="match status" value="1"/>
</dbReference>
<name>A0A7W4ILL7_9PROT</name>
<organism evidence="5 8">
    <name type="scientific">Gluconacetobacter dulcium</name>
    <dbReference type="NCBI Taxonomy" id="2729096"/>
    <lineage>
        <taxon>Bacteria</taxon>
        <taxon>Pseudomonadati</taxon>
        <taxon>Pseudomonadota</taxon>
        <taxon>Alphaproteobacteria</taxon>
        <taxon>Acetobacterales</taxon>
        <taxon>Acetobacteraceae</taxon>
        <taxon>Gluconacetobacter</taxon>
    </lineage>
</organism>
<dbReference type="PANTHER" id="PTHR30273:SF2">
    <property type="entry name" value="PROTEIN FECR"/>
    <property type="match status" value="1"/>
</dbReference>
<keyword evidence="2" id="KW-1133">Transmembrane helix</keyword>
<dbReference type="PIRSF" id="PIRSF018266">
    <property type="entry name" value="FecR"/>
    <property type="match status" value="1"/>
</dbReference>
<feature type="compositionally biased region" description="Basic residues" evidence="1">
    <location>
        <begin position="88"/>
        <end position="101"/>
    </location>
</feature>
<evidence type="ECO:0000313" key="6">
    <source>
        <dbReference type="EMBL" id="MBB2194234.1"/>
    </source>
</evidence>
<evidence type="ECO:0000256" key="2">
    <source>
        <dbReference type="SAM" id="Phobius"/>
    </source>
</evidence>
<reference evidence="7 8" key="1">
    <citation type="submission" date="2020-04" db="EMBL/GenBank/DDBJ databases">
        <title>Description of novel Gluconacetobacter.</title>
        <authorList>
            <person name="Sombolestani A."/>
        </authorList>
    </citation>
    <scope>NUCLEOTIDE SEQUENCE [LARGE SCALE GENOMIC DNA]</scope>
    <source>
        <strain evidence="6 7">LMG 1728</strain>
        <strain evidence="5 8">LMG 1731</strain>
    </source>
</reference>
<dbReference type="RefSeq" id="WP_182974181.1">
    <property type="nucleotide sequence ID" value="NZ_JABEQN010000013.1"/>
</dbReference>
<evidence type="ECO:0000313" key="8">
    <source>
        <dbReference type="Proteomes" id="UP000561077"/>
    </source>
</evidence>
<evidence type="ECO:0000256" key="1">
    <source>
        <dbReference type="SAM" id="MobiDB-lite"/>
    </source>
</evidence>
<evidence type="ECO:0000259" key="4">
    <source>
        <dbReference type="Pfam" id="PF16220"/>
    </source>
</evidence>
<dbReference type="GO" id="GO:0016989">
    <property type="term" value="F:sigma factor antagonist activity"/>
    <property type="evidence" value="ECO:0007669"/>
    <property type="project" value="TreeGrafter"/>
</dbReference>
<sequence length="344" mass="36986">MTDTPSDQNDGPTTEANMWVIRLTEDPDDPATRRAFAAWHGDAPAHAQAWARALRVWQLTGALSPALLALPVAEAPPATRSPTVTPPGRRRHPSPRATRRRRRAALSLAVAACVPGLFVLPDMQIALRADYTAPTGQDRTITLADGSLITLGAKSAIAVHERPQGRDVTLLAGEAFFQVRHDAHRPFTVHAGTLRARDIGTRFDIRMDRAEIRVGVQDGTVGVSTAPNSPETRLGSGDEIRLNRATGTLTQGQVAPDTIGSWTTGTLVVADDTADNVIETLRRYYPGFIVTWGGTLRSRHVGGVYDLHNIPAALRAAILPAGGHVRAIGHRILLATTARTPTDR</sequence>
<proteinExistence type="predicted"/>
<dbReference type="Pfam" id="PF04773">
    <property type="entry name" value="FecR"/>
    <property type="match status" value="1"/>
</dbReference>
<evidence type="ECO:0000313" key="5">
    <source>
        <dbReference type="EMBL" id="MBB2165140.1"/>
    </source>
</evidence>
<dbReference type="EMBL" id="JABEQN010000013">
    <property type="protein sequence ID" value="MBB2194234.1"/>
    <property type="molecule type" value="Genomic_DNA"/>
</dbReference>
<dbReference type="InterPro" id="IPR032623">
    <property type="entry name" value="FecR_N"/>
</dbReference>
<dbReference type="Proteomes" id="UP000561077">
    <property type="component" value="Unassembled WGS sequence"/>
</dbReference>
<dbReference type="EMBL" id="JABEQO010000013">
    <property type="protein sequence ID" value="MBB2165140.1"/>
    <property type="molecule type" value="Genomic_DNA"/>
</dbReference>
<keyword evidence="2" id="KW-0812">Transmembrane</keyword>
<feature type="domain" description="FecR N-terminal" evidence="4">
    <location>
        <begin position="15"/>
        <end position="55"/>
    </location>
</feature>
<dbReference type="AlphaFoldDB" id="A0A7W4ILL7"/>
<feature type="domain" description="FecR protein" evidence="3">
    <location>
        <begin position="130"/>
        <end position="221"/>
    </location>
</feature>
<evidence type="ECO:0000259" key="3">
    <source>
        <dbReference type="Pfam" id="PF04773"/>
    </source>
</evidence>
<keyword evidence="7" id="KW-1185">Reference proteome</keyword>
<accession>A0A7W4ILL7</accession>
<dbReference type="Pfam" id="PF16220">
    <property type="entry name" value="DUF4880"/>
    <property type="match status" value="1"/>
</dbReference>
<gene>
    <name evidence="6" type="ORF">HLH25_11415</name>
    <name evidence="5" type="ORF">HLH26_11450</name>
</gene>
<evidence type="ECO:0000313" key="7">
    <source>
        <dbReference type="Proteomes" id="UP000540490"/>
    </source>
</evidence>
<feature type="region of interest" description="Disordered" evidence="1">
    <location>
        <begin position="74"/>
        <end position="101"/>
    </location>
</feature>
<comment type="caution">
    <text evidence="5">The sequence shown here is derived from an EMBL/GenBank/DDBJ whole genome shotgun (WGS) entry which is preliminary data.</text>
</comment>